<accession>A0A4Y9T9J1</accession>
<evidence type="ECO:0000313" key="4">
    <source>
        <dbReference type="Proteomes" id="UP000297258"/>
    </source>
</evidence>
<keyword evidence="1" id="KW-0732">Signal</keyword>
<keyword evidence="3" id="KW-0378">Hydrolase</keyword>
<dbReference type="OrthoDB" id="9765647at2"/>
<feature type="domain" description="Phospholipase/carboxylesterase/thioesterase" evidence="2">
    <location>
        <begin position="56"/>
        <end position="212"/>
    </location>
</feature>
<dbReference type="Proteomes" id="UP000297258">
    <property type="component" value="Unassembled WGS sequence"/>
</dbReference>
<dbReference type="PANTHER" id="PTHR43037">
    <property type="entry name" value="UNNAMED PRODUCT-RELATED"/>
    <property type="match status" value="1"/>
</dbReference>
<keyword evidence="4" id="KW-1185">Reference proteome</keyword>
<proteinExistence type="predicted"/>
<dbReference type="GO" id="GO:0016787">
    <property type="term" value="F:hydrolase activity"/>
    <property type="evidence" value="ECO:0007669"/>
    <property type="project" value="UniProtKB-KW"/>
</dbReference>
<dbReference type="EMBL" id="SPUM01000007">
    <property type="protein sequence ID" value="TFW35815.1"/>
    <property type="molecule type" value="Genomic_DNA"/>
</dbReference>
<dbReference type="PANTHER" id="PTHR43037:SF1">
    <property type="entry name" value="BLL1128 PROTEIN"/>
    <property type="match status" value="1"/>
</dbReference>
<evidence type="ECO:0000256" key="1">
    <source>
        <dbReference type="ARBA" id="ARBA00022729"/>
    </source>
</evidence>
<protein>
    <submittedName>
        <fullName evidence="3">Alpha/beta fold hydrolase</fullName>
    </submittedName>
</protein>
<dbReference type="InterPro" id="IPR029058">
    <property type="entry name" value="AB_hydrolase_fold"/>
</dbReference>
<gene>
    <name evidence="3" type="ORF">E4O92_01295</name>
</gene>
<dbReference type="Gene3D" id="3.40.50.1820">
    <property type="entry name" value="alpha/beta hydrolase"/>
    <property type="match status" value="1"/>
</dbReference>
<comment type="caution">
    <text evidence="3">The sequence shown here is derived from an EMBL/GenBank/DDBJ whole genome shotgun (WGS) entry which is preliminary data.</text>
</comment>
<evidence type="ECO:0000259" key="2">
    <source>
        <dbReference type="Pfam" id="PF02230"/>
    </source>
</evidence>
<dbReference type="SUPFAM" id="SSF53474">
    <property type="entry name" value="alpha/beta-Hydrolases"/>
    <property type="match status" value="1"/>
</dbReference>
<sequence length="336" mass="36812">MARSMFSTLCAGLKATFCGAGWRSAPRAPVVSESLMRPEGERHYLLALPSKTATGKRPLVVAMHGAGASAKQLFGMAFPPSPLSMWLEIAEREQVVVAAADAGKGGWNDCFAGAERVAKKDDVAFIGAIIDRAIAEHEVDSERVYVIGVSRGGLLAYRVATEIPHKLAAFSAVLACMPPPDRARMPEAALPALIFGCTCDPFFPYQGGKYFYTLGFLDSVASIEESAKIWRELAGLPDAPVVSNIAHRNSWDKTRTTYYLWGEGSDQMQIGLYKIERGGHAEPSCVQRYPYFINKLVGPQNADFEVAEAAWDFFKHKRSRRTETASLKETVEIVEQ</sequence>
<name>A0A4Y9T9J1_9BURK</name>
<dbReference type="Pfam" id="PF02230">
    <property type="entry name" value="Abhydrolase_2"/>
    <property type="match status" value="1"/>
</dbReference>
<dbReference type="InterPro" id="IPR003140">
    <property type="entry name" value="PLipase/COase/thioEstase"/>
</dbReference>
<reference evidence="3 4" key="1">
    <citation type="submission" date="2019-03" db="EMBL/GenBank/DDBJ databases">
        <title>Draft genome of Massilia hortus sp. nov., a novel bacterial species of the Oxalobacteraceae family.</title>
        <authorList>
            <person name="Peta V."/>
            <person name="Raths R."/>
            <person name="Bucking H."/>
        </authorList>
    </citation>
    <scope>NUCLEOTIDE SEQUENCE [LARGE SCALE GENOMIC DNA]</scope>
    <source>
        <strain evidence="3 4">ONC3</strain>
    </source>
</reference>
<dbReference type="InterPro" id="IPR050955">
    <property type="entry name" value="Plant_Biomass_Hydrol_Est"/>
</dbReference>
<organism evidence="3 4">
    <name type="scientific">Massilia horti</name>
    <dbReference type="NCBI Taxonomy" id="2562153"/>
    <lineage>
        <taxon>Bacteria</taxon>
        <taxon>Pseudomonadati</taxon>
        <taxon>Pseudomonadota</taxon>
        <taxon>Betaproteobacteria</taxon>
        <taxon>Burkholderiales</taxon>
        <taxon>Oxalobacteraceae</taxon>
        <taxon>Telluria group</taxon>
        <taxon>Massilia</taxon>
    </lineage>
</organism>
<evidence type="ECO:0000313" key="3">
    <source>
        <dbReference type="EMBL" id="TFW35815.1"/>
    </source>
</evidence>
<dbReference type="AlphaFoldDB" id="A0A4Y9T9J1"/>